<dbReference type="GO" id="GO:0004315">
    <property type="term" value="F:3-oxoacyl-[acyl-carrier-protein] synthase activity"/>
    <property type="evidence" value="ECO:0007669"/>
    <property type="project" value="InterPro"/>
</dbReference>
<evidence type="ECO:0000256" key="1">
    <source>
        <dbReference type="ARBA" id="ARBA00005189"/>
    </source>
</evidence>
<evidence type="ECO:0000256" key="8">
    <source>
        <dbReference type="ARBA" id="ARBA00023160"/>
    </source>
</evidence>
<evidence type="ECO:0000256" key="5">
    <source>
        <dbReference type="ARBA" id="ARBA00022679"/>
    </source>
</evidence>
<dbReference type="PANTHER" id="PTHR34069:SF2">
    <property type="entry name" value="BETA-KETOACYL-[ACYL-CARRIER-PROTEIN] SYNTHASE III"/>
    <property type="match status" value="1"/>
</dbReference>
<gene>
    <name evidence="12" type="primary">fabH_2</name>
    <name evidence="12" type="ORF">RxyAA322_12960</name>
</gene>
<proteinExistence type="inferred from homology"/>
<accession>A0A510HHG9</accession>
<feature type="domain" description="Beta-ketoacyl-[acyl-carrier-protein] synthase III C-terminal" evidence="10">
    <location>
        <begin position="259"/>
        <end position="347"/>
    </location>
</feature>
<evidence type="ECO:0000256" key="7">
    <source>
        <dbReference type="ARBA" id="ARBA00023098"/>
    </source>
</evidence>
<dbReference type="CDD" id="cd00830">
    <property type="entry name" value="KAS_III"/>
    <property type="match status" value="1"/>
</dbReference>
<dbReference type="NCBIfam" id="TIGR00747">
    <property type="entry name" value="fabH"/>
    <property type="match status" value="1"/>
</dbReference>
<organism evidence="12 13">
    <name type="scientific">Rubrobacter xylanophilus</name>
    <dbReference type="NCBI Taxonomy" id="49319"/>
    <lineage>
        <taxon>Bacteria</taxon>
        <taxon>Bacillati</taxon>
        <taxon>Actinomycetota</taxon>
        <taxon>Rubrobacteria</taxon>
        <taxon>Rubrobacterales</taxon>
        <taxon>Rubrobacteraceae</taxon>
        <taxon>Rubrobacter</taxon>
    </lineage>
</organism>
<dbReference type="InterPro" id="IPR013747">
    <property type="entry name" value="ACP_syn_III_C"/>
</dbReference>
<keyword evidence="9" id="KW-0012">Acyltransferase</keyword>
<keyword evidence="8" id="KW-0275">Fatty acid biosynthesis</keyword>
<dbReference type="OrthoDB" id="9815506at2"/>
<dbReference type="PANTHER" id="PTHR34069">
    <property type="entry name" value="3-OXOACYL-[ACYL-CARRIER-PROTEIN] SYNTHASE 3"/>
    <property type="match status" value="1"/>
</dbReference>
<feature type="domain" description="Beta-ketoacyl-[acyl-carrier-protein] synthase III N-terminal" evidence="11">
    <location>
        <begin position="127"/>
        <end position="205"/>
    </location>
</feature>
<dbReference type="AlphaFoldDB" id="A0A510HHG9"/>
<reference evidence="12" key="1">
    <citation type="journal article" date="2019" name="Microbiol. Resour. Announc.">
        <title>Complete Genome Sequence of Rubrobacter xylanophilus Strain AA3-22, Isolated from Arima Onsen in Japan.</title>
        <authorList>
            <person name="Tomariguchi N."/>
            <person name="Miyazaki K."/>
        </authorList>
    </citation>
    <scope>NUCLEOTIDE SEQUENCE [LARGE SCALE GENOMIC DNA]</scope>
    <source>
        <strain evidence="12">AA3-22</strain>
    </source>
</reference>
<dbReference type="Gene3D" id="3.40.47.10">
    <property type="match status" value="1"/>
</dbReference>
<dbReference type="InterPro" id="IPR016039">
    <property type="entry name" value="Thiolase-like"/>
</dbReference>
<dbReference type="Proteomes" id="UP000318065">
    <property type="component" value="Chromosome"/>
</dbReference>
<evidence type="ECO:0000256" key="4">
    <source>
        <dbReference type="ARBA" id="ARBA00022516"/>
    </source>
</evidence>
<dbReference type="Pfam" id="PF08545">
    <property type="entry name" value="ACP_syn_III"/>
    <property type="match status" value="1"/>
</dbReference>
<evidence type="ECO:0000259" key="10">
    <source>
        <dbReference type="Pfam" id="PF08541"/>
    </source>
</evidence>
<dbReference type="GO" id="GO:0006633">
    <property type="term" value="P:fatty acid biosynthetic process"/>
    <property type="evidence" value="ECO:0007669"/>
    <property type="project" value="UniProtKB-KW"/>
</dbReference>
<keyword evidence="4" id="KW-0444">Lipid biosynthesis</keyword>
<keyword evidence="6" id="KW-0276">Fatty acid metabolism</keyword>
<dbReference type="GO" id="GO:0044550">
    <property type="term" value="P:secondary metabolite biosynthetic process"/>
    <property type="evidence" value="ECO:0007669"/>
    <property type="project" value="TreeGrafter"/>
</dbReference>
<protein>
    <submittedName>
        <fullName evidence="12">3-oxoacyl-[acyl-carrier-protein] synthase 3</fullName>
    </submittedName>
</protein>
<dbReference type="SUPFAM" id="SSF53901">
    <property type="entry name" value="Thiolase-like"/>
    <property type="match status" value="1"/>
</dbReference>
<evidence type="ECO:0000313" key="13">
    <source>
        <dbReference type="Proteomes" id="UP000318065"/>
    </source>
</evidence>
<keyword evidence="13" id="KW-1185">Reference proteome</keyword>
<dbReference type="InterPro" id="IPR013751">
    <property type="entry name" value="ACP_syn_III_N"/>
</dbReference>
<dbReference type="Pfam" id="PF08541">
    <property type="entry name" value="ACP_syn_III_C"/>
    <property type="match status" value="1"/>
</dbReference>
<dbReference type="NCBIfam" id="NF006829">
    <property type="entry name" value="PRK09352.1"/>
    <property type="match status" value="1"/>
</dbReference>
<sequence length="358" mass="38773">MNRNPTAEAAYADQNRDLGKSQGVGIFALGAYVPRRVVSNDELAQLVDTSDGWIKHHLGIHTRYIAADDETSSDLGLQALQEACRSARIGLSDVDLLICGTYTPDHLTPSLASAILRKAGLEDAAGFDVHSGGCPGGVFALDVGTQYVQSGRYRTVAIVLADVSSKIVDWEDRRTCVIMGDGAACYLLRSCRSGTGIVSTSLRSHPAGYYSAYVPAGGRELPVSAEVLARREQYFTMTGREVREFALTRVPQQIRELVEENGMELDDIDLFITHQANQKIVHKIMEALGQPIEKTFTNCEKFGNTASASVPLAVWEAAEQGYLRAGSLIVTAAFGSGLNYGATLMRWCEPGDFFDPAL</sequence>
<evidence type="ECO:0000256" key="2">
    <source>
        <dbReference type="ARBA" id="ARBA00008642"/>
    </source>
</evidence>
<keyword evidence="7" id="KW-0443">Lipid metabolism</keyword>
<evidence type="ECO:0000256" key="3">
    <source>
        <dbReference type="ARBA" id="ARBA00022490"/>
    </source>
</evidence>
<evidence type="ECO:0000313" key="12">
    <source>
        <dbReference type="EMBL" id="BBL79442.1"/>
    </source>
</evidence>
<comment type="similarity">
    <text evidence="2">Belongs to the thiolase-like superfamily. FabH family.</text>
</comment>
<evidence type="ECO:0000259" key="11">
    <source>
        <dbReference type="Pfam" id="PF08545"/>
    </source>
</evidence>
<name>A0A510HHG9_9ACTN</name>
<dbReference type="InterPro" id="IPR004655">
    <property type="entry name" value="FabH"/>
</dbReference>
<evidence type="ECO:0000256" key="6">
    <source>
        <dbReference type="ARBA" id="ARBA00022832"/>
    </source>
</evidence>
<evidence type="ECO:0000256" key="9">
    <source>
        <dbReference type="ARBA" id="ARBA00023315"/>
    </source>
</evidence>
<keyword evidence="5" id="KW-0808">Transferase</keyword>
<dbReference type="EMBL" id="AP019791">
    <property type="protein sequence ID" value="BBL79442.1"/>
    <property type="molecule type" value="Genomic_DNA"/>
</dbReference>
<comment type="pathway">
    <text evidence="1">Lipid metabolism.</text>
</comment>
<keyword evidence="3" id="KW-0963">Cytoplasm</keyword>